<gene>
    <name evidence="3" type="ORF">CX676_16850</name>
</gene>
<proteinExistence type="predicted"/>
<feature type="transmembrane region" description="Helical" evidence="1">
    <location>
        <begin position="21"/>
        <end position="46"/>
    </location>
</feature>
<evidence type="ECO:0000313" key="4">
    <source>
        <dbReference type="Proteomes" id="UP000234530"/>
    </source>
</evidence>
<organism evidence="3 4">
    <name type="scientific">Paracoccus zhejiangensis</name>
    <dbReference type="NCBI Taxonomy" id="1077935"/>
    <lineage>
        <taxon>Bacteria</taxon>
        <taxon>Pseudomonadati</taxon>
        <taxon>Pseudomonadota</taxon>
        <taxon>Alphaproteobacteria</taxon>
        <taxon>Rhodobacterales</taxon>
        <taxon>Paracoccaceae</taxon>
        <taxon>Paracoccus</taxon>
    </lineage>
</organism>
<feature type="transmembrane region" description="Helical" evidence="1">
    <location>
        <begin position="100"/>
        <end position="118"/>
    </location>
</feature>
<feature type="transmembrane region" description="Helical" evidence="1">
    <location>
        <begin position="66"/>
        <end position="88"/>
    </location>
</feature>
<keyword evidence="1" id="KW-0812">Transmembrane</keyword>
<dbReference type="AlphaFoldDB" id="A0A2H5F232"/>
<keyword evidence="1" id="KW-0472">Membrane</keyword>
<reference evidence="3 4" key="1">
    <citation type="journal article" date="2013" name="Antonie Van Leeuwenhoek">
        <title>Paracoccus zhejiangensis sp. nov., isolated from activated sludge in wastewater-treatment system.</title>
        <authorList>
            <person name="Wu Z.G."/>
            <person name="Zhang D.F."/>
            <person name="Liu Y.L."/>
            <person name="Wang F."/>
            <person name="Jiang X."/>
            <person name="Li C."/>
            <person name="Li S.P."/>
            <person name="Hong Q."/>
            <person name="Li W.J."/>
        </authorList>
    </citation>
    <scope>NUCLEOTIDE SEQUENCE [LARGE SCALE GENOMIC DNA]</scope>
    <source>
        <strain evidence="3 4">J6</strain>
    </source>
</reference>
<dbReference type="InterPro" id="IPR013099">
    <property type="entry name" value="K_chnl_dom"/>
</dbReference>
<dbReference type="KEGG" id="pzh:CX676_16850"/>
<evidence type="ECO:0000256" key="1">
    <source>
        <dbReference type="SAM" id="Phobius"/>
    </source>
</evidence>
<dbReference type="EMBL" id="CP025430">
    <property type="protein sequence ID" value="AUH65611.1"/>
    <property type="molecule type" value="Genomic_DNA"/>
</dbReference>
<keyword evidence="1" id="KW-1133">Transmembrane helix</keyword>
<feature type="transmembrane region" description="Helical" evidence="1">
    <location>
        <begin position="124"/>
        <end position="145"/>
    </location>
</feature>
<evidence type="ECO:0000259" key="2">
    <source>
        <dbReference type="Pfam" id="PF07885"/>
    </source>
</evidence>
<dbReference type="Gene3D" id="1.10.287.70">
    <property type="match status" value="1"/>
</dbReference>
<dbReference type="Pfam" id="PF07885">
    <property type="entry name" value="Ion_trans_2"/>
    <property type="match status" value="1"/>
</dbReference>
<protein>
    <submittedName>
        <fullName evidence="3">Metal transporter</fullName>
    </submittedName>
</protein>
<name>A0A2H5F232_9RHOB</name>
<keyword evidence="4" id="KW-1185">Reference proteome</keyword>
<dbReference type="OrthoDB" id="2974133at2"/>
<feature type="domain" description="Potassium channel" evidence="2">
    <location>
        <begin position="78"/>
        <end position="149"/>
    </location>
</feature>
<accession>A0A2H5F232</accession>
<evidence type="ECO:0000313" key="3">
    <source>
        <dbReference type="EMBL" id="AUH65611.1"/>
    </source>
</evidence>
<dbReference type="Proteomes" id="UP000234530">
    <property type="component" value="Chromosome"/>
</dbReference>
<dbReference type="SUPFAM" id="SSF81324">
    <property type="entry name" value="Voltage-gated potassium channels"/>
    <property type="match status" value="1"/>
</dbReference>
<sequence length="160" mass="17633">MPGRLGQSWGREKGARVLIQIALGAVLLMLSTVIAGATALAMLGFFRRRSDWLAREPHDPKLVAALMLASLWVLLIVTLGVWGWALTFHLLGIFASLEEALYFSLVVFTTLGFGDVLLPQQWRLLGGLMAVNGLLNMGMLTAVMIETLRSIRARQKGDWE</sequence>